<gene>
    <name evidence="2" type="ORF">HWQ67_19595</name>
</gene>
<feature type="domain" description="DUF2341" evidence="1">
    <location>
        <begin position="2"/>
        <end position="68"/>
    </location>
</feature>
<reference evidence="2 3" key="1">
    <citation type="journal article" date="2020" name="J Geophys Res Biogeosci">
        <title>Magnetotaxis as an Adaptation to Enable Bacterial Shuttling of Microbial Sulfur and Sulfur Cycling Across Aquatic Oxic#Anoxic Interfaces.</title>
        <authorList>
            <person name="Li J."/>
            <person name="Liu P."/>
            <person name="Wang J."/>
            <person name="Roberts A.P."/>
            <person name="Pan Y."/>
        </authorList>
    </citation>
    <scope>NUCLEOTIDE SEQUENCE [LARGE SCALE GENOMIC DNA]</scope>
    <source>
        <strain evidence="2 3">MYR-1_YQ</strain>
    </source>
</reference>
<feature type="non-terminal residue" evidence="2">
    <location>
        <position position="1"/>
    </location>
</feature>
<dbReference type="Proteomes" id="UP001196980">
    <property type="component" value="Unassembled WGS sequence"/>
</dbReference>
<evidence type="ECO:0000259" key="1">
    <source>
        <dbReference type="Pfam" id="PF10102"/>
    </source>
</evidence>
<accession>A0ABS6S4M5</accession>
<feature type="non-terminal residue" evidence="2">
    <location>
        <position position="338"/>
    </location>
</feature>
<dbReference type="Pfam" id="PF10102">
    <property type="entry name" value="DUF2341"/>
    <property type="match status" value="1"/>
</dbReference>
<organism evidence="2 3">
    <name type="scientific">Candidatus Magnetobacterium casense</name>
    <dbReference type="NCBI Taxonomy" id="1455061"/>
    <lineage>
        <taxon>Bacteria</taxon>
        <taxon>Pseudomonadati</taxon>
        <taxon>Nitrospirota</taxon>
        <taxon>Thermodesulfovibrionia</taxon>
        <taxon>Thermodesulfovibrionales</taxon>
        <taxon>Candidatus Magnetobacteriaceae</taxon>
        <taxon>Candidatus Magnetobacterium</taxon>
    </lineage>
</organism>
<name>A0ABS6S4M5_9BACT</name>
<dbReference type="InterPro" id="IPR018765">
    <property type="entry name" value="DUF2341"/>
</dbReference>
<proteinExistence type="predicted"/>
<dbReference type="RefSeq" id="WP_218254389.1">
    <property type="nucleotide sequence ID" value="NZ_JABXWD010000802.1"/>
</dbReference>
<comment type="caution">
    <text evidence="2">The sequence shown here is derived from an EMBL/GenBank/DDBJ whole genome shotgun (WGS) entry which is preliminary data.</text>
</comment>
<keyword evidence="3" id="KW-1185">Reference proteome</keyword>
<sequence length="338" mass="35709">DFWQESYTSNVSSVFWVEFDSIAASPSVTQFLMYYGNSAATSGSNGDNTFIFFDDFNDASFNTTKWDAVQGGVSEASGLLTLTTTGGVRGVVKSDSTHAAGIRLRQSMKTYQAFNGGGMSLSGIADSSDAFFQYWATGGSNPYTFNSYNEAAAQTTDTGVAGDTSFHTWENLWVSGSVKCVLDGTLKATHTTQVPNESLGVFWFNPYTNVNGDRLDVDWVFIAKYVAAEPSISSWGSQNTLPAPTGVSATDGTYTDKVVVAWTEPCGASGYYLYRGGTYVTSVAAGTVSYNDTGATAGTVDCGTPSGTPNIGYVSLTTVGEQAINASPVAYTLKSYAG</sequence>
<dbReference type="EMBL" id="JABXWD010000802">
    <property type="protein sequence ID" value="MBV6343776.1"/>
    <property type="molecule type" value="Genomic_DNA"/>
</dbReference>
<evidence type="ECO:0000313" key="2">
    <source>
        <dbReference type="EMBL" id="MBV6343776.1"/>
    </source>
</evidence>
<evidence type="ECO:0000313" key="3">
    <source>
        <dbReference type="Proteomes" id="UP001196980"/>
    </source>
</evidence>
<protein>
    <submittedName>
        <fullName evidence="2">DUF2341 domain-containing protein</fullName>
    </submittedName>
</protein>